<evidence type="ECO:0000313" key="2">
    <source>
        <dbReference type="Proteomes" id="UP000827872"/>
    </source>
</evidence>
<keyword evidence="2" id="KW-1185">Reference proteome</keyword>
<protein>
    <submittedName>
        <fullName evidence="1">Uncharacterized protein</fullName>
    </submittedName>
</protein>
<organism evidence="1 2">
    <name type="scientific">Sphaerodactylus townsendi</name>
    <dbReference type="NCBI Taxonomy" id="933632"/>
    <lineage>
        <taxon>Eukaryota</taxon>
        <taxon>Metazoa</taxon>
        <taxon>Chordata</taxon>
        <taxon>Craniata</taxon>
        <taxon>Vertebrata</taxon>
        <taxon>Euteleostomi</taxon>
        <taxon>Lepidosauria</taxon>
        <taxon>Squamata</taxon>
        <taxon>Bifurcata</taxon>
        <taxon>Gekkota</taxon>
        <taxon>Sphaerodactylidae</taxon>
        <taxon>Sphaerodactylus</taxon>
    </lineage>
</organism>
<dbReference type="EMBL" id="CM037625">
    <property type="protein sequence ID" value="KAH7998398.1"/>
    <property type="molecule type" value="Genomic_DNA"/>
</dbReference>
<dbReference type="Proteomes" id="UP000827872">
    <property type="component" value="Linkage Group LG12"/>
</dbReference>
<gene>
    <name evidence="1" type="ORF">K3G42_015949</name>
</gene>
<accession>A0ACB8F128</accession>
<sequence>MIILKSSPAKSFAPAWFLNGVTFTFRMVPPLHCSFSWLLTYHTQLIRDPVVGKASIWVHSSIPISSLELWIPFATMSPPPSHCSVSAVPLHPGLWACRLEIS</sequence>
<name>A0ACB8F128_9SAUR</name>
<evidence type="ECO:0000313" key="1">
    <source>
        <dbReference type="EMBL" id="KAH7998398.1"/>
    </source>
</evidence>
<reference evidence="1" key="1">
    <citation type="submission" date="2021-08" db="EMBL/GenBank/DDBJ databases">
        <title>The first chromosome-level gecko genome reveals the dynamic sex chromosomes of Neotropical dwarf geckos (Sphaerodactylidae: Sphaerodactylus).</title>
        <authorList>
            <person name="Pinto B.J."/>
            <person name="Keating S.E."/>
            <person name="Gamble T."/>
        </authorList>
    </citation>
    <scope>NUCLEOTIDE SEQUENCE</scope>
    <source>
        <strain evidence="1">TG3544</strain>
    </source>
</reference>
<comment type="caution">
    <text evidence="1">The sequence shown here is derived from an EMBL/GenBank/DDBJ whole genome shotgun (WGS) entry which is preliminary data.</text>
</comment>
<proteinExistence type="predicted"/>